<dbReference type="AlphaFoldDB" id="A0A7Z0EIC9"/>
<feature type="region of interest" description="Disordered" evidence="1">
    <location>
        <begin position="24"/>
        <end position="61"/>
    </location>
</feature>
<organism evidence="2 3">
    <name type="scientific">Nocardiopsis aegyptia</name>
    <dbReference type="NCBI Taxonomy" id="220378"/>
    <lineage>
        <taxon>Bacteria</taxon>
        <taxon>Bacillati</taxon>
        <taxon>Actinomycetota</taxon>
        <taxon>Actinomycetes</taxon>
        <taxon>Streptosporangiales</taxon>
        <taxon>Nocardiopsidaceae</taxon>
        <taxon>Nocardiopsis</taxon>
    </lineage>
</organism>
<evidence type="ECO:0000313" key="3">
    <source>
        <dbReference type="Proteomes" id="UP000572051"/>
    </source>
</evidence>
<comment type="caution">
    <text evidence="2">The sequence shown here is derived from an EMBL/GenBank/DDBJ whole genome shotgun (WGS) entry which is preliminary data.</text>
</comment>
<dbReference type="RefSeq" id="WP_179819872.1">
    <property type="nucleotide sequence ID" value="NZ_JACCFS010000001.1"/>
</dbReference>
<dbReference type="Proteomes" id="UP000572051">
    <property type="component" value="Unassembled WGS sequence"/>
</dbReference>
<reference evidence="2 3" key="1">
    <citation type="submission" date="2020-07" db="EMBL/GenBank/DDBJ databases">
        <title>Sequencing the genomes of 1000 actinobacteria strains.</title>
        <authorList>
            <person name="Klenk H.-P."/>
        </authorList>
    </citation>
    <scope>NUCLEOTIDE SEQUENCE [LARGE SCALE GENOMIC DNA]</scope>
    <source>
        <strain evidence="2 3">DSM 44442</strain>
    </source>
</reference>
<evidence type="ECO:0000313" key="2">
    <source>
        <dbReference type="EMBL" id="NYJ32181.1"/>
    </source>
</evidence>
<name>A0A7Z0EIC9_9ACTN</name>
<gene>
    <name evidence="2" type="ORF">HNR10_000062</name>
</gene>
<proteinExistence type="predicted"/>
<sequence length="61" mass="5992">MRETTPAITVPAALAALAASTTEIFGPEPGGVGAHGGPRRSESVRGAGGARARQCGPHGAR</sequence>
<accession>A0A7Z0EIC9</accession>
<keyword evidence="3" id="KW-1185">Reference proteome</keyword>
<protein>
    <submittedName>
        <fullName evidence="2">Uncharacterized protein</fullName>
    </submittedName>
</protein>
<dbReference type="EMBL" id="JACCFS010000001">
    <property type="protein sequence ID" value="NYJ32181.1"/>
    <property type="molecule type" value="Genomic_DNA"/>
</dbReference>
<evidence type="ECO:0000256" key="1">
    <source>
        <dbReference type="SAM" id="MobiDB-lite"/>
    </source>
</evidence>